<dbReference type="SMART" id="SM00452">
    <property type="entry name" value="STI"/>
    <property type="match status" value="1"/>
</dbReference>
<dbReference type="Gene3D" id="2.80.10.50">
    <property type="match status" value="1"/>
</dbReference>
<dbReference type="Pfam" id="PF00197">
    <property type="entry name" value="Kunitz_legume"/>
    <property type="match status" value="1"/>
</dbReference>
<dbReference type="SUPFAM" id="SSF50386">
    <property type="entry name" value="STI-like"/>
    <property type="match status" value="1"/>
</dbReference>
<comment type="caution">
    <text evidence="2">The sequence shown here is derived from an EMBL/GenBank/DDBJ whole genome shotgun (WGS) entry which is preliminary data.</text>
</comment>
<feature type="signal peptide" evidence="1">
    <location>
        <begin position="1"/>
        <end position="21"/>
    </location>
</feature>
<feature type="chain" id="PRO_5024346684" evidence="1">
    <location>
        <begin position="22"/>
        <end position="204"/>
    </location>
</feature>
<dbReference type="Proteomes" id="UP000326939">
    <property type="component" value="Chromosome 7"/>
</dbReference>
<proteinExistence type="predicted"/>
<dbReference type="GO" id="GO:0004866">
    <property type="term" value="F:endopeptidase inhibitor activity"/>
    <property type="evidence" value="ECO:0007669"/>
    <property type="project" value="InterPro"/>
</dbReference>
<reference evidence="3" key="1">
    <citation type="journal article" date="2019" name="Gigascience">
        <title>De novo genome assembly of the endangered Acer yangbiense, a plant species with extremely small populations endemic to Yunnan Province, China.</title>
        <authorList>
            <person name="Yang J."/>
            <person name="Wariss H.M."/>
            <person name="Tao L."/>
            <person name="Zhang R."/>
            <person name="Yun Q."/>
            <person name="Hollingsworth P."/>
            <person name="Dao Z."/>
            <person name="Luo G."/>
            <person name="Guo H."/>
            <person name="Ma Y."/>
            <person name="Sun W."/>
        </authorList>
    </citation>
    <scope>NUCLEOTIDE SEQUENCE [LARGE SCALE GENOMIC DNA]</scope>
    <source>
        <strain evidence="3">cv. br00</strain>
    </source>
</reference>
<sequence>MLRLISVLSLICLLMAISCMAQGPPVLDTDGNPVTRGVEYYVNPAVTDVAVSLSLIAGGLTLVTRNGSCPSYVGQVPIGPGIVRGLPVIFNPRNPGDTIITENTQFTIAFSAASTCVRDTAWGIGEEDTETTSRLIVIGGGEPAIFGISPYQAPGPYTFGYCPPCNTPPRCGRPRCGTAGILEQNGTRFLTIDGLAFPFSFTRA</sequence>
<name>A0A5N5LZR8_9ROSI</name>
<dbReference type="EMBL" id="VDCV01000007">
    <property type="protein sequence ID" value="KAB5548307.1"/>
    <property type="molecule type" value="Genomic_DNA"/>
</dbReference>
<accession>A0A5N5LZR8</accession>
<gene>
    <name evidence="2" type="ORF">DKX38_011713</name>
</gene>
<dbReference type="AlphaFoldDB" id="A0A5N5LZR8"/>
<keyword evidence="1" id="KW-0732">Signal</keyword>
<evidence type="ECO:0000313" key="3">
    <source>
        <dbReference type="Proteomes" id="UP000326939"/>
    </source>
</evidence>
<keyword evidence="3" id="KW-1185">Reference proteome</keyword>
<dbReference type="InterPro" id="IPR011065">
    <property type="entry name" value="Kunitz_inhibitor_STI-like_sf"/>
</dbReference>
<dbReference type="InterPro" id="IPR002160">
    <property type="entry name" value="Prot_inh_Kunz-lg"/>
</dbReference>
<dbReference type="PANTHER" id="PTHR33107:SF75">
    <property type="entry name" value="INHIBITOR, PUTATIVE-RELATED"/>
    <property type="match status" value="1"/>
</dbReference>
<evidence type="ECO:0000256" key="1">
    <source>
        <dbReference type="SAM" id="SignalP"/>
    </source>
</evidence>
<dbReference type="PROSITE" id="PS00283">
    <property type="entry name" value="SOYBEAN_KUNITZ"/>
    <property type="match status" value="1"/>
</dbReference>
<dbReference type="PROSITE" id="PS51257">
    <property type="entry name" value="PROKAR_LIPOPROTEIN"/>
    <property type="match status" value="1"/>
</dbReference>
<organism evidence="2 3">
    <name type="scientific">Salix brachista</name>
    <dbReference type="NCBI Taxonomy" id="2182728"/>
    <lineage>
        <taxon>Eukaryota</taxon>
        <taxon>Viridiplantae</taxon>
        <taxon>Streptophyta</taxon>
        <taxon>Embryophyta</taxon>
        <taxon>Tracheophyta</taxon>
        <taxon>Spermatophyta</taxon>
        <taxon>Magnoliopsida</taxon>
        <taxon>eudicotyledons</taxon>
        <taxon>Gunneridae</taxon>
        <taxon>Pentapetalae</taxon>
        <taxon>rosids</taxon>
        <taxon>fabids</taxon>
        <taxon>Malpighiales</taxon>
        <taxon>Salicaceae</taxon>
        <taxon>Saliceae</taxon>
        <taxon>Salix</taxon>
    </lineage>
</organism>
<evidence type="ECO:0000313" key="2">
    <source>
        <dbReference type="EMBL" id="KAB5548307.1"/>
    </source>
</evidence>
<dbReference type="PANTHER" id="PTHR33107">
    <property type="entry name" value="KUNITZ TRYPSIN INHIBITOR 2"/>
    <property type="match status" value="1"/>
</dbReference>
<protein>
    <submittedName>
        <fullName evidence="2">Uncharacterized protein</fullName>
    </submittedName>
</protein>